<dbReference type="AlphaFoldDB" id="A0AAV3R9L3"/>
<comment type="caution">
    <text evidence="2">The sequence shown here is derived from an EMBL/GenBank/DDBJ whole genome shotgun (WGS) entry which is preliminary data.</text>
</comment>
<protein>
    <submittedName>
        <fullName evidence="2">Uncharacterized protein</fullName>
    </submittedName>
</protein>
<evidence type="ECO:0000313" key="3">
    <source>
        <dbReference type="Proteomes" id="UP001454036"/>
    </source>
</evidence>
<reference evidence="2 3" key="1">
    <citation type="submission" date="2024-01" db="EMBL/GenBank/DDBJ databases">
        <title>The complete chloroplast genome sequence of Lithospermum erythrorhizon: insights into the phylogenetic relationship among Boraginaceae species and the maternal lineages of purple gromwells.</title>
        <authorList>
            <person name="Okada T."/>
            <person name="Watanabe K."/>
        </authorList>
    </citation>
    <scope>NUCLEOTIDE SEQUENCE [LARGE SCALE GENOMIC DNA]</scope>
</reference>
<proteinExistence type="predicted"/>
<accession>A0AAV3R9L3</accession>
<feature type="region of interest" description="Disordered" evidence="1">
    <location>
        <begin position="152"/>
        <end position="173"/>
    </location>
</feature>
<dbReference type="Proteomes" id="UP001454036">
    <property type="component" value="Unassembled WGS sequence"/>
</dbReference>
<dbReference type="EMBL" id="BAABME010008441">
    <property type="protein sequence ID" value="GAA0173089.1"/>
    <property type="molecule type" value="Genomic_DNA"/>
</dbReference>
<evidence type="ECO:0000256" key="1">
    <source>
        <dbReference type="SAM" id="MobiDB-lite"/>
    </source>
</evidence>
<name>A0AAV3R9L3_LITER</name>
<keyword evidence="3" id="KW-1185">Reference proteome</keyword>
<sequence>MLKQVEPASRSLEACDGNRFRCNVAQISRKDLDINLKSDSEWSEHLFDNCSCTPNQGVMQVSEITKNIWSVHPSSIQNEENPKILGDQRKKNEIVTWDSSENEEGLSMKDESNGNTPIMLNDRRKAIKYIFSSKQNQAPTSSLEKNMVMTRTGRDSVHNARKKKYLSDRDSDNKSCAEILDTIKKLETPRK</sequence>
<gene>
    <name evidence="2" type="ORF">LIER_26779</name>
</gene>
<evidence type="ECO:0000313" key="2">
    <source>
        <dbReference type="EMBL" id="GAA0173089.1"/>
    </source>
</evidence>
<organism evidence="2 3">
    <name type="scientific">Lithospermum erythrorhizon</name>
    <name type="common">Purple gromwell</name>
    <name type="synonym">Lithospermum officinale var. erythrorhizon</name>
    <dbReference type="NCBI Taxonomy" id="34254"/>
    <lineage>
        <taxon>Eukaryota</taxon>
        <taxon>Viridiplantae</taxon>
        <taxon>Streptophyta</taxon>
        <taxon>Embryophyta</taxon>
        <taxon>Tracheophyta</taxon>
        <taxon>Spermatophyta</taxon>
        <taxon>Magnoliopsida</taxon>
        <taxon>eudicotyledons</taxon>
        <taxon>Gunneridae</taxon>
        <taxon>Pentapetalae</taxon>
        <taxon>asterids</taxon>
        <taxon>lamiids</taxon>
        <taxon>Boraginales</taxon>
        <taxon>Boraginaceae</taxon>
        <taxon>Boraginoideae</taxon>
        <taxon>Lithospermeae</taxon>
        <taxon>Lithospermum</taxon>
    </lineage>
</organism>